<dbReference type="PANTHER" id="PTHR11097">
    <property type="entry name" value="EXOSOME COMPLEX EXONUCLEASE RIBOSOMAL RNA PROCESSING PROTEIN"/>
    <property type="match status" value="1"/>
</dbReference>
<dbReference type="GO" id="GO:0034475">
    <property type="term" value="P:U4 snRNA 3'-end processing"/>
    <property type="evidence" value="ECO:0007669"/>
    <property type="project" value="TreeGrafter"/>
</dbReference>
<evidence type="ECO:0000256" key="5">
    <source>
        <dbReference type="ARBA" id="ARBA00022552"/>
    </source>
</evidence>
<evidence type="ECO:0000256" key="3">
    <source>
        <dbReference type="ARBA" id="ARBA00006678"/>
    </source>
</evidence>
<dbReference type="Pfam" id="PF01138">
    <property type="entry name" value="RNase_PH"/>
    <property type="match status" value="1"/>
</dbReference>
<protein>
    <recommendedName>
        <fullName evidence="9">Ribosomal RNA-processing protein 43</fullName>
    </recommendedName>
</protein>
<dbReference type="InterPro" id="IPR020568">
    <property type="entry name" value="Ribosomal_Su5_D2-typ_SF"/>
</dbReference>
<dbReference type="GO" id="GO:0071028">
    <property type="term" value="P:nuclear mRNA surveillance"/>
    <property type="evidence" value="ECO:0007669"/>
    <property type="project" value="TreeGrafter"/>
</dbReference>
<reference evidence="11 12" key="1">
    <citation type="submission" date="2016-03" db="EMBL/GenBank/DDBJ databases">
        <authorList>
            <person name="Devillers H."/>
        </authorList>
    </citation>
    <scope>NUCLEOTIDE SEQUENCE [LARGE SCALE GENOMIC DNA]</scope>
    <source>
        <strain evidence="11">CBS 11717</strain>
    </source>
</reference>
<accession>A0A1G4K9M5</accession>
<keyword evidence="7" id="KW-0694">RNA-binding</keyword>
<dbReference type="GO" id="GO:0005730">
    <property type="term" value="C:nucleolus"/>
    <property type="evidence" value="ECO:0007669"/>
    <property type="project" value="UniProtKB-SubCell"/>
</dbReference>
<evidence type="ECO:0000313" key="11">
    <source>
        <dbReference type="EMBL" id="SCV00846.1"/>
    </source>
</evidence>
<dbReference type="OrthoDB" id="45882at2759"/>
<evidence type="ECO:0000313" key="12">
    <source>
        <dbReference type="Proteomes" id="UP000191024"/>
    </source>
</evidence>
<dbReference type="GO" id="GO:0000177">
    <property type="term" value="C:cytoplasmic exosome (RNase complex)"/>
    <property type="evidence" value="ECO:0007669"/>
    <property type="project" value="UniProtKB-ARBA"/>
</dbReference>
<evidence type="ECO:0000256" key="9">
    <source>
        <dbReference type="ARBA" id="ARBA00030617"/>
    </source>
</evidence>
<dbReference type="GO" id="GO:0034476">
    <property type="term" value="P:U5 snRNA 3'-end processing"/>
    <property type="evidence" value="ECO:0007669"/>
    <property type="project" value="TreeGrafter"/>
</dbReference>
<evidence type="ECO:0000256" key="4">
    <source>
        <dbReference type="ARBA" id="ARBA00022490"/>
    </source>
</evidence>
<name>A0A1G4K9M5_9SACH</name>
<dbReference type="AlphaFoldDB" id="A0A1G4K9M5"/>
<comment type="similarity">
    <text evidence="3">Belongs to the RNase PH family.</text>
</comment>
<dbReference type="GO" id="GO:0071038">
    <property type="term" value="P:TRAMP-dependent tRNA surveillance pathway"/>
    <property type="evidence" value="ECO:0007669"/>
    <property type="project" value="TreeGrafter"/>
</dbReference>
<sequence length="381" mass="42063">MSEPLEVRPVSFPAEILARIAPDLSIQRHLWLGLRPCLRSFTEFRDVSISEGGISRPLRSVTGATENDILGSNVLKSGSTIVITSITGGMVEETQPATGFDEGEQELRQMSLASDRLAKYGAVYPVVEVERGRLGAPTDEEMILSQRIHDNIISSGIIPKESLKVPVGVRSRNEDGTSEIFYSGDETGGADTRNFNLKRQWSFVLYAKIQVFSRDGPLFEMCWNSLMYALQRTLLPCAFVDERTTDLKIPVRVRGRSATIRETYDIQCDPTEFKPLKLNLGNISYGSNFGVIDLDPEAQVRQTDNEMEVDSPTSVLIADLQGEAEETSIKSTLSILTDGNGKLKHLSFVGGGAKIDTDAIRKSLSLSRERALDLKSRKEAT</sequence>
<comment type="subcellular location">
    <subcellularLocation>
        <location evidence="1">Cytoplasm</location>
    </subcellularLocation>
    <subcellularLocation>
        <location evidence="2">Nucleus</location>
        <location evidence="2">Nucleolus</location>
    </subcellularLocation>
</comment>
<dbReference type="GO" id="GO:0000467">
    <property type="term" value="P:exonucleolytic trimming to generate mature 3'-end of 5.8S rRNA from tricistronic rRNA transcript (SSU-rRNA, 5.8S rRNA, LSU-rRNA)"/>
    <property type="evidence" value="ECO:0007669"/>
    <property type="project" value="TreeGrafter"/>
</dbReference>
<gene>
    <name evidence="11" type="ORF">LAMI_0G07690G</name>
</gene>
<evidence type="ECO:0000256" key="7">
    <source>
        <dbReference type="ARBA" id="ARBA00022884"/>
    </source>
</evidence>
<dbReference type="Gene3D" id="3.30.230.70">
    <property type="entry name" value="GHMP Kinase, N-terminal domain"/>
    <property type="match status" value="1"/>
</dbReference>
<feature type="domain" description="Exoribonuclease phosphorolytic" evidence="10">
    <location>
        <begin position="56"/>
        <end position="236"/>
    </location>
</feature>
<dbReference type="Proteomes" id="UP000191024">
    <property type="component" value="Chromosome G"/>
</dbReference>
<dbReference type="InterPro" id="IPR050590">
    <property type="entry name" value="Exosome_comp_Rrp42_subfam"/>
</dbReference>
<dbReference type="PANTHER" id="PTHR11097:SF9">
    <property type="entry name" value="EXOSOME COMPLEX COMPONENT RRP43"/>
    <property type="match status" value="1"/>
</dbReference>
<evidence type="ECO:0000256" key="2">
    <source>
        <dbReference type="ARBA" id="ARBA00004604"/>
    </source>
</evidence>
<organism evidence="11 12">
    <name type="scientific">Lachancea mirantina</name>
    <dbReference type="NCBI Taxonomy" id="1230905"/>
    <lineage>
        <taxon>Eukaryota</taxon>
        <taxon>Fungi</taxon>
        <taxon>Dikarya</taxon>
        <taxon>Ascomycota</taxon>
        <taxon>Saccharomycotina</taxon>
        <taxon>Saccharomycetes</taxon>
        <taxon>Saccharomycetales</taxon>
        <taxon>Saccharomycetaceae</taxon>
        <taxon>Lachancea</taxon>
    </lineage>
</organism>
<dbReference type="GO" id="GO:0016075">
    <property type="term" value="P:rRNA catabolic process"/>
    <property type="evidence" value="ECO:0007669"/>
    <property type="project" value="TreeGrafter"/>
</dbReference>
<dbReference type="STRING" id="1230905.A0A1G4K9M5"/>
<keyword evidence="4" id="KW-0963">Cytoplasm</keyword>
<dbReference type="SUPFAM" id="SSF54211">
    <property type="entry name" value="Ribosomal protein S5 domain 2-like"/>
    <property type="match status" value="1"/>
</dbReference>
<dbReference type="EMBL" id="LT598469">
    <property type="protein sequence ID" value="SCV00846.1"/>
    <property type="molecule type" value="Genomic_DNA"/>
</dbReference>
<proteinExistence type="inferred from homology"/>
<dbReference type="CDD" id="cd11358">
    <property type="entry name" value="RNase_PH"/>
    <property type="match status" value="1"/>
</dbReference>
<dbReference type="GO" id="GO:0034473">
    <property type="term" value="P:U1 snRNA 3'-end processing"/>
    <property type="evidence" value="ECO:0007669"/>
    <property type="project" value="TreeGrafter"/>
</dbReference>
<evidence type="ECO:0000256" key="8">
    <source>
        <dbReference type="ARBA" id="ARBA00023242"/>
    </source>
</evidence>
<dbReference type="InterPro" id="IPR027408">
    <property type="entry name" value="PNPase/RNase_PH_dom_sf"/>
</dbReference>
<keyword evidence="5" id="KW-0698">rRNA processing</keyword>
<keyword evidence="6" id="KW-0271">Exosome</keyword>
<evidence type="ECO:0000256" key="1">
    <source>
        <dbReference type="ARBA" id="ARBA00004496"/>
    </source>
</evidence>
<keyword evidence="8" id="KW-0539">Nucleus</keyword>
<dbReference type="InterPro" id="IPR001247">
    <property type="entry name" value="ExoRNase_PH_dom1"/>
</dbReference>
<evidence type="ECO:0000259" key="10">
    <source>
        <dbReference type="Pfam" id="PF01138"/>
    </source>
</evidence>
<keyword evidence="12" id="KW-1185">Reference proteome</keyword>
<dbReference type="GO" id="GO:0071035">
    <property type="term" value="P:nuclear polyadenylation-dependent rRNA catabolic process"/>
    <property type="evidence" value="ECO:0007669"/>
    <property type="project" value="TreeGrafter"/>
</dbReference>
<dbReference type="GO" id="GO:0035925">
    <property type="term" value="F:mRNA 3'-UTR AU-rich region binding"/>
    <property type="evidence" value="ECO:0007669"/>
    <property type="project" value="TreeGrafter"/>
</dbReference>
<dbReference type="GO" id="GO:0000176">
    <property type="term" value="C:nuclear exosome (RNase complex)"/>
    <property type="evidence" value="ECO:0007669"/>
    <property type="project" value="TreeGrafter"/>
</dbReference>
<evidence type="ECO:0000256" key="6">
    <source>
        <dbReference type="ARBA" id="ARBA00022835"/>
    </source>
</evidence>